<evidence type="ECO:0000256" key="4">
    <source>
        <dbReference type="ARBA" id="ARBA00022980"/>
    </source>
</evidence>
<comment type="caution">
    <text evidence="7">The sequence shown here is derived from an EMBL/GenBank/DDBJ whole genome shotgun (WGS) entry which is preliminary data.</text>
</comment>
<dbReference type="InterPro" id="IPR050437">
    <property type="entry name" value="Ribos_protein_bS1-like"/>
</dbReference>
<feature type="domain" description="S1 motif" evidence="6">
    <location>
        <begin position="67"/>
        <end position="137"/>
    </location>
</feature>
<reference evidence="7" key="1">
    <citation type="submission" date="2022-07" db="EMBL/GenBank/DDBJ databases">
        <authorList>
            <person name="Trinca V."/>
            <person name="Uliana J.V.C."/>
            <person name="Torres T.T."/>
            <person name="Ward R.J."/>
            <person name="Monesi N."/>
        </authorList>
    </citation>
    <scope>NUCLEOTIDE SEQUENCE</scope>
    <source>
        <strain evidence="7">HSMRA1968</strain>
        <tissue evidence="7">Whole embryos</tissue>
    </source>
</reference>
<dbReference type="AlphaFoldDB" id="A0A9Q0N910"/>
<evidence type="ECO:0000259" key="6">
    <source>
        <dbReference type="PROSITE" id="PS50126"/>
    </source>
</evidence>
<evidence type="ECO:0000256" key="1">
    <source>
        <dbReference type="ARBA" id="ARBA00006767"/>
    </source>
</evidence>
<dbReference type="FunFam" id="2.40.50.140:FF:000011">
    <property type="entry name" value="30S ribosomal protein S1"/>
    <property type="match status" value="1"/>
</dbReference>
<keyword evidence="3" id="KW-0694">RNA-binding</keyword>
<dbReference type="EMBL" id="WJQU01000001">
    <property type="protein sequence ID" value="KAJ6645121.1"/>
    <property type="molecule type" value="Genomic_DNA"/>
</dbReference>
<protein>
    <submittedName>
        <fullName evidence="7">30S ribosomal protein S1</fullName>
    </submittedName>
</protein>
<dbReference type="InterPro" id="IPR003029">
    <property type="entry name" value="S1_domain"/>
</dbReference>
<dbReference type="PRINTS" id="PR00681">
    <property type="entry name" value="RIBOSOMALS1"/>
</dbReference>
<evidence type="ECO:0000256" key="2">
    <source>
        <dbReference type="ARBA" id="ARBA00022737"/>
    </source>
</evidence>
<name>A0A9Q0N910_9DIPT</name>
<evidence type="ECO:0000256" key="3">
    <source>
        <dbReference type="ARBA" id="ARBA00022884"/>
    </source>
</evidence>
<dbReference type="SUPFAM" id="SSF50249">
    <property type="entry name" value="Nucleic acid-binding proteins"/>
    <property type="match status" value="4"/>
</dbReference>
<feature type="domain" description="S1 motif" evidence="6">
    <location>
        <begin position="241"/>
        <end position="310"/>
    </location>
</feature>
<proteinExistence type="inferred from homology"/>
<gene>
    <name evidence="7" type="primary">rpsA_0</name>
    <name evidence="7" type="ORF">Bhyg_00323</name>
</gene>
<dbReference type="Proteomes" id="UP001151699">
    <property type="component" value="Chromosome A"/>
</dbReference>
<feature type="domain" description="S1 motif" evidence="6">
    <location>
        <begin position="154"/>
        <end position="224"/>
    </location>
</feature>
<dbReference type="PANTHER" id="PTHR10724">
    <property type="entry name" value="30S RIBOSOMAL PROTEIN S1"/>
    <property type="match status" value="1"/>
</dbReference>
<keyword evidence="2" id="KW-0677">Repeat</keyword>
<dbReference type="GO" id="GO:0022627">
    <property type="term" value="C:cytosolic small ribosomal subunit"/>
    <property type="evidence" value="ECO:0007669"/>
    <property type="project" value="TreeGrafter"/>
</dbReference>
<keyword evidence="5" id="KW-0687">Ribonucleoprotein</keyword>
<dbReference type="InterPro" id="IPR012340">
    <property type="entry name" value="NA-bd_OB-fold"/>
</dbReference>
<comment type="similarity">
    <text evidence="1">Belongs to the bacterial ribosomal protein bS1 family.</text>
</comment>
<dbReference type="GO" id="GO:0003735">
    <property type="term" value="F:structural constituent of ribosome"/>
    <property type="evidence" value="ECO:0007669"/>
    <property type="project" value="TreeGrafter"/>
</dbReference>
<dbReference type="InterPro" id="IPR035104">
    <property type="entry name" value="Ribosomal_protein_S1-like"/>
</dbReference>
<dbReference type="Gene3D" id="2.40.50.140">
    <property type="entry name" value="Nucleic acid-binding proteins"/>
    <property type="match status" value="4"/>
</dbReference>
<feature type="domain" description="S1 motif" evidence="6">
    <location>
        <begin position="1"/>
        <end position="50"/>
    </location>
</feature>
<dbReference type="GO" id="GO:0003729">
    <property type="term" value="F:mRNA binding"/>
    <property type="evidence" value="ECO:0007669"/>
    <property type="project" value="TreeGrafter"/>
</dbReference>
<keyword evidence="4 7" id="KW-0689">Ribosomal protein</keyword>
<organism evidence="7 8">
    <name type="scientific">Pseudolycoriella hygida</name>
    <dbReference type="NCBI Taxonomy" id="35572"/>
    <lineage>
        <taxon>Eukaryota</taxon>
        <taxon>Metazoa</taxon>
        <taxon>Ecdysozoa</taxon>
        <taxon>Arthropoda</taxon>
        <taxon>Hexapoda</taxon>
        <taxon>Insecta</taxon>
        <taxon>Pterygota</taxon>
        <taxon>Neoptera</taxon>
        <taxon>Endopterygota</taxon>
        <taxon>Diptera</taxon>
        <taxon>Nematocera</taxon>
        <taxon>Sciaroidea</taxon>
        <taxon>Sciaridae</taxon>
        <taxon>Pseudolycoriella</taxon>
    </lineage>
</organism>
<evidence type="ECO:0000313" key="8">
    <source>
        <dbReference type="Proteomes" id="UP001151699"/>
    </source>
</evidence>
<dbReference type="Pfam" id="PF00575">
    <property type="entry name" value="S1"/>
    <property type="match status" value="4"/>
</dbReference>
<dbReference type="GO" id="GO:0006412">
    <property type="term" value="P:translation"/>
    <property type="evidence" value="ECO:0007669"/>
    <property type="project" value="TreeGrafter"/>
</dbReference>
<keyword evidence="8" id="KW-1185">Reference proteome</keyword>
<dbReference type="PANTHER" id="PTHR10724:SF7">
    <property type="entry name" value="SMALL RIBOSOMAL SUBUNIT PROTEIN BS1C"/>
    <property type="match status" value="1"/>
</dbReference>
<evidence type="ECO:0000256" key="5">
    <source>
        <dbReference type="ARBA" id="ARBA00023274"/>
    </source>
</evidence>
<sequence>MGNVDGLLHVTDISWSRINHPSEVLSLDQKVRVIVIKFNEETKRISLGMKQLDHNPWQSIKEEFPVGTIMTGKVTNIADYGVFIELKDGIEGLVHSSEISWVKLNQHPKKMLTIGQEVQFTILEVDTDKHRISLSIKQCQDNPLIEFAHHHPIGSIIKAPIRNITDFGMFVALDDNIDGMIHETDISWEGNGIELLKTYKKNDQIECKVLSIDIEKERISLGIKQLSEETQQDEFELYKKNMVVTCSVTTVQDDRIEVALDNKISGFIKKGDLSSEKTEQKTERFAPNDRIDAKIITIDKASRKITLSIKALEIDRREKAIKEYGSADSGASLGDILGAALDDSKDDKTK</sequence>
<dbReference type="PROSITE" id="PS50126">
    <property type="entry name" value="S1"/>
    <property type="match status" value="4"/>
</dbReference>
<dbReference type="SMART" id="SM00316">
    <property type="entry name" value="S1"/>
    <property type="match status" value="4"/>
</dbReference>
<evidence type="ECO:0000313" key="7">
    <source>
        <dbReference type="EMBL" id="KAJ6645121.1"/>
    </source>
</evidence>
<accession>A0A9Q0N910</accession>
<dbReference type="OrthoDB" id="412781at2759"/>